<dbReference type="RefSeq" id="WP_106365882.1">
    <property type="nucleotide sequence ID" value="NZ_PVTJ01000009.1"/>
</dbReference>
<dbReference type="EMBL" id="PVTJ01000009">
    <property type="protein sequence ID" value="PRY56456.1"/>
    <property type="molecule type" value="Genomic_DNA"/>
</dbReference>
<evidence type="ECO:0000313" key="1">
    <source>
        <dbReference type="EMBL" id="PRY56456.1"/>
    </source>
</evidence>
<dbReference type="AlphaFoldDB" id="A0A2T0UET8"/>
<protein>
    <submittedName>
        <fullName evidence="1">Uncharacterized protein</fullName>
    </submittedName>
</protein>
<organism evidence="1 2">
    <name type="scientific">Glycomyces artemisiae</name>
    <dbReference type="NCBI Taxonomy" id="1076443"/>
    <lineage>
        <taxon>Bacteria</taxon>
        <taxon>Bacillati</taxon>
        <taxon>Actinomycetota</taxon>
        <taxon>Actinomycetes</taxon>
        <taxon>Glycomycetales</taxon>
        <taxon>Glycomycetaceae</taxon>
        <taxon>Glycomyces</taxon>
    </lineage>
</organism>
<keyword evidence="2" id="KW-1185">Reference proteome</keyword>
<proteinExistence type="predicted"/>
<comment type="caution">
    <text evidence="1">The sequence shown here is derived from an EMBL/GenBank/DDBJ whole genome shotgun (WGS) entry which is preliminary data.</text>
</comment>
<dbReference type="Proteomes" id="UP000238176">
    <property type="component" value="Unassembled WGS sequence"/>
</dbReference>
<evidence type="ECO:0000313" key="2">
    <source>
        <dbReference type="Proteomes" id="UP000238176"/>
    </source>
</evidence>
<name>A0A2T0UET8_9ACTN</name>
<accession>A0A2T0UET8</accession>
<sequence length="81" mass="9346">MTDVLTSEQRARLELARELAASSYTRLNDAITAVNQLCDNKMEPRQPDDLVHAARWLRGRNGRLTISARIRTTLKIWRALR</sequence>
<reference evidence="1 2" key="1">
    <citation type="submission" date="2018-03" db="EMBL/GenBank/DDBJ databases">
        <title>Genomic Encyclopedia of Type Strains, Phase III (KMG-III): the genomes of soil and plant-associated and newly described type strains.</title>
        <authorList>
            <person name="Whitman W."/>
        </authorList>
    </citation>
    <scope>NUCLEOTIDE SEQUENCE [LARGE SCALE GENOMIC DNA]</scope>
    <source>
        <strain evidence="1 2">CGMCC 4.7067</strain>
    </source>
</reference>
<gene>
    <name evidence="1" type="ORF">B0I28_109105</name>
</gene>